<dbReference type="InterPro" id="IPR040676">
    <property type="entry name" value="DUF5641"/>
</dbReference>
<evidence type="ECO:0000259" key="1">
    <source>
        <dbReference type="Pfam" id="PF18701"/>
    </source>
</evidence>
<dbReference type="AlphaFoldDB" id="A0A6G0Z6X5"/>
<comment type="caution">
    <text evidence="2">The sequence shown here is derived from an EMBL/GenBank/DDBJ whole genome shotgun (WGS) entry which is preliminary data.</text>
</comment>
<dbReference type="EMBL" id="VUJU01001232">
    <property type="protein sequence ID" value="KAF0766264.1"/>
    <property type="molecule type" value="Genomic_DNA"/>
</dbReference>
<name>A0A6G0Z6X5_APHCR</name>
<protein>
    <recommendedName>
        <fullName evidence="1">DUF5641 domain-containing protein</fullName>
    </recommendedName>
</protein>
<sequence>MQLRSLILSPEGQVALGNSSVFCEWYFNPSERTPLWWVVVGGSSVDEAVVDSCYWHLCSIHNSRMRNLPPFCAVMFPFFNKPAASCSPPTVDTEYLTALQVRSKWTTGSSAVKVNEMVVVDDKMTTKVPRCPGA</sequence>
<proteinExistence type="predicted"/>
<reference evidence="2 3" key="1">
    <citation type="submission" date="2019-08" db="EMBL/GenBank/DDBJ databases">
        <title>Whole genome of Aphis craccivora.</title>
        <authorList>
            <person name="Voronova N.V."/>
            <person name="Shulinski R.S."/>
            <person name="Bandarenka Y.V."/>
            <person name="Zhorov D.G."/>
            <person name="Warner D."/>
        </authorList>
    </citation>
    <scope>NUCLEOTIDE SEQUENCE [LARGE SCALE GENOMIC DNA]</scope>
    <source>
        <strain evidence="2">180601</strain>
        <tissue evidence="2">Whole Body</tissue>
    </source>
</reference>
<dbReference type="Proteomes" id="UP000478052">
    <property type="component" value="Unassembled WGS sequence"/>
</dbReference>
<evidence type="ECO:0000313" key="2">
    <source>
        <dbReference type="EMBL" id="KAF0766264.1"/>
    </source>
</evidence>
<evidence type="ECO:0000313" key="3">
    <source>
        <dbReference type="Proteomes" id="UP000478052"/>
    </source>
</evidence>
<gene>
    <name evidence="2" type="ORF">FWK35_00009062</name>
</gene>
<feature type="domain" description="DUF5641" evidence="1">
    <location>
        <begin position="93"/>
        <end position="126"/>
    </location>
</feature>
<dbReference type="Pfam" id="PF18701">
    <property type="entry name" value="DUF5641"/>
    <property type="match status" value="1"/>
</dbReference>
<keyword evidence="3" id="KW-1185">Reference proteome</keyword>
<accession>A0A6G0Z6X5</accession>
<organism evidence="2 3">
    <name type="scientific">Aphis craccivora</name>
    <name type="common">Cowpea aphid</name>
    <dbReference type="NCBI Taxonomy" id="307492"/>
    <lineage>
        <taxon>Eukaryota</taxon>
        <taxon>Metazoa</taxon>
        <taxon>Ecdysozoa</taxon>
        <taxon>Arthropoda</taxon>
        <taxon>Hexapoda</taxon>
        <taxon>Insecta</taxon>
        <taxon>Pterygota</taxon>
        <taxon>Neoptera</taxon>
        <taxon>Paraneoptera</taxon>
        <taxon>Hemiptera</taxon>
        <taxon>Sternorrhyncha</taxon>
        <taxon>Aphidomorpha</taxon>
        <taxon>Aphidoidea</taxon>
        <taxon>Aphididae</taxon>
        <taxon>Aphidini</taxon>
        <taxon>Aphis</taxon>
        <taxon>Aphis</taxon>
    </lineage>
</organism>